<evidence type="ECO:0000256" key="2">
    <source>
        <dbReference type="ARBA" id="ARBA00022763"/>
    </source>
</evidence>
<evidence type="ECO:0000313" key="7">
    <source>
        <dbReference type="EMBL" id="BET03308.1"/>
    </source>
</evidence>
<feature type="region of interest" description="Disordered" evidence="5">
    <location>
        <begin position="354"/>
        <end position="378"/>
    </location>
</feature>
<evidence type="ECO:0000256" key="5">
    <source>
        <dbReference type="SAM" id="MobiDB-lite"/>
    </source>
</evidence>
<evidence type="ECO:0000256" key="1">
    <source>
        <dbReference type="ARBA" id="ARBA00004123"/>
    </source>
</evidence>
<keyword evidence="2" id="KW-0227">DNA damage</keyword>
<evidence type="ECO:0000256" key="3">
    <source>
        <dbReference type="ARBA" id="ARBA00023242"/>
    </source>
</evidence>
<keyword evidence="3" id="KW-0539">Nucleus</keyword>
<feature type="compositionally biased region" description="Basic residues" evidence="5">
    <location>
        <begin position="363"/>
        <end position="378"/>
    </location>
</feature>
<dbReference type="EMBL" id="AP028924">
    <property type="protein sequence ID" value="BET03308.1"/>
    <property type="molecule type" value="Genomic_DNA"/>
</dbReference>
<evidence type="ECO:0000313" key="8">
    <source>
        <dbReference type="Proteomes" id="UP001307889"/>
    </source>
</evidence>
<name>A0ABN7BHH8_9HEMI</name>
<keyword evidence="8" id="KW-1185">Reference proteome</keyword>
<feature type="coiled-coil region" evidence="4">
    <location>
        <begin position="57"/>
        <end position="91"/>
    </location>
</feature>
<dbReference type="Pfam" id="PF08573">
    <property type="entry name" value="SAE2"/>
    <property type="match status" value="1"/>
</dbReference>
<keyword evidence="4" id="KW-0175">Coiled coil</keyword>
<feature type="region of interest" description="Disordered" evidence="5">
    <location>
        <begin position="251"/>
        <end position="277"/>
    </location>
</feature>
<gene>
    <name evidence="7" type="ORF">NTJ_16126</name>
</gene>
<sequence length="564" mass="62881">MPPSEYAQWDENFLSKEWNKMFDYSFYKNHYESVEVQRTMLLVEGASTYVKTLVTSYAALQKSEKELLVRLESKNEECMSLKQQLDRSSKACTNCPTLEKALNDAKLESKDYRDQVDGIAKILNARFLAEPNAPQKSAFDLVSQIIAGSSPSPKRKKNRLEQESLGAAHAELPVAQVQDNANEKSVPAPSGVTRRTRSALSSPNLSHVKILPSTKSPTLGISIVRTRTNLSRSSDSDSSSKIIHAKKDLIGDLDDGDGKTVDKSVKKPEASFKSKLPPLKESPRRLAKTMEIWSSEDSDDEIMTSSKKAASCISESPPLVVDEKQKENSFGGIVLETPLLNKTDRKFWSLKERGSVQKESRSGRKFRQTKLKLGQKKSHSKVDLAEMVKLAGNNRIQSIAENDCVIPPSPETESFKRSPDGFLAAKELDITDFSPIASSTQMTKGPQPVAGTSGVSKATIPSTNRGLPGKVSSKKEHVYITAPVRKKEDKKKLDGWECKDCAQYYSAVGKEMDPAELKKRMNACSKHRKKFKPRLDETPPEFWNLLAPETEEFKGYSSVYEYQK</sequence>
<dbReference type="InterPro" id="IPR013882">
    <property type="entry name" value="Ctp1_C"/>
</dbReference>
<feature type="compositionally biased region" description="Polar residues" evidence="5">
    <location>
        <begin position="453"/>
        <end position="465"/>
    </location>
</feature>
<organism evidence="7 8">
    <name type="scientific">Nesidiocoris tenuis</name>
    <dbReference type="NCBI Taxonomy" id="355587"/>
    <lineage>
        <taxon>Eukaryota</taxon>
        <taxon>Metazoa</taxon>
        <taxon>Ecdysozoa</taxon>
        <taxon>Arthropoda</taxon>
        <taxon>Hexapoda</taxon>
        <taxon>Insecta</taxon>
        <taxon>Pterygota</taxon>
        <taxon>Neoptera</taxon>
        <taxon>Paraneoptera</taxon>
        <taxon>Hemiptera</taxon>
        <taxon>Heteroptera</taxon>
        <taxon>Panheteroptera</taxon>
        <taxon>Cimicomorpha</taxon>
        <taxon>Miridae</taxon>
        <taxon>Dicyphina</taxon>
        <taxon>Nesidiocoris</taxon>
    </lineage>
</organism>
<feature type="compositionally biased region" description="Basic and acidic residues" evidence="5">
    <location>
        <begin position="251"/>
        <end position="272"/>
    </location>
</feature>
<dbReference type="Proteomes" id="UP001307889">
    <property type="component" value="Chromosome 16"/>
</dbReference>
<protein>
    <recommendedName>
        <fullName evidence="6">DNA endonuclease activator Ctp1 C-terminal domain-containing protein</fullName>
    </recommendedName>
</protein>
<proteinExistence type="predicted"/>
<accession>A0ABN7BHH8</accession>
<reference evidence="7 8" key="1">
    <citation type="submission" date="2023-09" db="EMBL/GenBank/DDBJ databases">
        <title>Nesidiocoris tenuis whole genome shotgun sequence.</title>
        <authorList>
            <person name="Shibata T."/>
            <person name="Shimoda M."/>
            <person name="Kobayashi T."/>
            <person name="Uehara T."/>
        </authorList>
    </citation>
    <scope>NUCLEOTIDE SEQUENCE [LARGE SCALE GENOMIC DNA]</scope>
    <source>
        <strain evidence="7 8">Japan</strain>
    </source>
</reference>
<comment type="subcellular location">
    <subcellularLocation>
        <location evidence="1">Nucleus</location>
    </subcellularLocation>
</comment>
<feature type="region of interest" description="Disordered" evidence="5">
    <location>
        <begin position="437"/>
        <end position="472"/>
    </location>
</feature>
<evidence type="ECO:0000256" key="4">
    <source>
        <dbReference type="SAM" id="Coils"/>
    </source>
</evidence>
<evidence type="ECO:0000259" key="6">
    <source>
        <dbReference type="Pfam" id="PF08573"/>
    </source>
</evidence>
<feature type="domain" description="DNA endonuclease activator Ctp1 C-terminal" evidence="6">
    <location>
        <begin position="515"/>
        <end position="552"/>
    </location>
</feature>
<feature type="region of interest" description="Disordered" evidence="5">
    <location>
        <begin position="172"/>
        <end position="206"/>
    </location>
</feature>